<dbReference type="EMBL" id="DXFD01000014">
    <property type="protein sequence ID" value="HIX46252.1"/>
    <property type="molecule type" value="Genomic_DNA"/>
</dbReference>
<dbReference type="AlphaFoldDB" id="A0A9D2AQ80"/>
<gene>
    <name evidence="2" type="ORF">H9737_01000</name>
</gene>
<sequence>MQDFRSYAQGGKGGEGGKGGGKGKDGIPADVAAAAKAMAALAEGRGEGELLRAIYKEAERGRRAGTLSDVDLDNFFAAVAPMLDAAKRKKLEQVVAKLKRM</sequence>
<accession>A0A9D2AQ80</accession>
<reference evidence="2" key="1">
    <citation type="journal article" date="2021" name="PeerJ">
        <title>Extensive microbial diversity within the chicken gut microbiome revealed by metagenomics and culture.</title>
        <authorList>
            <person name="Gilroy R."/>
            <person name="Ravi A."/>
            <person name="Getino M."/>
            <person name="Pursley I."/>
            <person name="Horton D.L."/>
            <person name="Alikhan N.F."/>
            <person name="Baker D."/>
            <person name="Gharbi K."/>
            <person name="Hall N."/>
            <person name="Watson M."/>
            <person name="Adriaenssens E.M."/>
            <person name="Foster-Nyarko E."/>
            <person name="Jarju S."/>
            <person name="Secka A."/>
            <person name="Antonio M."/>
            <person name="Oren A."/>
            <person name="Chaudhuri R.R."/>
            <person name="La Ragione R."/>
            <person name="Hildebrand F."/>
            <person name="Pallen M.J."/>
        </authorList>
    </citation>
    <scope>NUCLEOTIDE SEQUENCE</scope>
    <source>
        <strain evidence="2">26628</strain>
    </source>
</reference>
<feature type="region of interest" description="Disordered" evidence="1">
    <location>
        <begin position="1"/>
        <end position="26"/>
    </location>
</feature>
<reference evidence="2" key="2">
    <citation type="submission" date="2021-04" db="EMBL/GenBank/DDBJ databases">
        <authorList>
            <person name="Gilroy R."/>
        </authorList>
    </citation>
    <scope>NUCLEOTIDE SEQUENCE</scope>
    <source>
        <strain evidence="2">26628</strain>
    </source>
</reference>
<protein>
    <submittedName>
        <fullName evidence="2">Uncharacterized protein</fullName>
    </submittedName>
</protein>
<comment type="caution">
    <text evidence="2">The sequence shown here is derived from an EMBL/GenBank/DDBJ whole genome shotgun (WGS) entry which is preliminary data.</text>
</comment>
<evidence type="ECO:0000313" key="2">
    <source>
        <dbReference type="EMBL" id="HIX46252.1"/>
    </source>
</evidence>
<evidence type="ECO:0000313" key="3">
    <source>
        <dbReference type="Proteomes" id="UP000824249"/>
    </source>
</evidence>
<dbReference type="Proteomes" id="UP000824249">
    <property type="component" value="Unassembled WGS sequence"/>
</dbReference>
<evidence type="ECO:0000256" key="1">
    <source>
        <dbReference type="SAM" id="MobiDB-lite"/>
    </source>
</evidence>
<proteinExistence type="predicted"/>
<organism evidence="2 3">
    <name type="scientific">Candidatus Borkfalkia faecigallinarum</name>
    <dbReference type="NCBI Taxonomy" id="2838509"/>
    <lineage>
        <taxon>Bacteria</taxon>
        <taxon>Bacillati</taxon>
        <taxon>Bacillota</taxon>
        <taxon>Clostridia</taxon>
        <taxon>Christensenellales</taxon>
        <taxon>Christensenellaceae</taxon>
        <taxon>Candidatus Borkfalkia</taxon>
    </lineage>
</organism>
<name>A0A9D2AQ80_9FIRM</name>
<feature type="compositionally biased region" description="Gly residues" evidence="1">
    <location>
        <begin position="10"/>
        <end position="20"/>
    </location>
</feature>